<evidence type="ECO:0000313" key="2">
    <source>
        <dbReference type="EMBL" id="CAE7860520.1"/>
    </source>
</evidence>
<name>A0A813AAT3_9DINO</name>
<proteinExistence type="predicted"/>
<feature type="region of interest" description="Disordered" evidence="1">
    <location>
        <begin position="80"/>
        <end position="106"/>
    </location>
</feature>
<evidence type="ECO:0000313" key="3">
    <source>
        <dbReference type="Proteomes" id="UP000601435"/>
    </source>
</evidence>
<dbReference type="AlphaFoldDB" id="A0A813AAT3"/>
<organism evidence="2 3">
    <name type="scientific">Symbiodinium necroappetens</name>
    <dbReference type="NCBI Taxonomy" id="1628268"/>
    <lineage>
        <taxon>Eukaryota</taxon>
        <taxon>Sar</taxon>
        <taxon>Alveolata</taxon>
        <taxon>Dinophyceae</taxon>
        <taxon>Suessiales</taxon>
        <taxon>Symbiodiniaceae</taxon>
        <taxon>Symbiodinium</taxon>
    </lineage>
</organism>
<comment type="caution">
    <text evidence="2">The sequence shown here is derived from an EMBL/GenBank/DDBJ whole genome shotgun (WGS) entry which is preliminary data.</text>
</comment>
<feature type="compositionally biased region" description="Basic and acidic residues" evidence="1">
    <location>
        <begin position="80"/>
        <end position="105"/>
    </location>
</feature>
<dbReference type="OrthoDB" id="6718656at2759"/>
<sequence>MFSPNRAERRRCIDFVRALDEAETGGVHSQAISRALLQHTTSRCQDLTSALDADNAELRLEVVRELRSLLHALVDHRNKLMRDQEEDQAARDPDDPASGEDERVAIGRHAKSLAPYMADPDPRVRIAVVEAVTSIKAFDLSCLK</sequence>
<dbReference type="EMBL" id="CAJNJA010056942">
    <property type="protein sequence ID" value="CAE7860520.1"/>
    <property type="molecule type" value="Genomic_DNA"/>
</dbReference>
<gene>
    <name evidence="2" type="primary">ift122</name>
    <name evidence="2" type="ORF">SNEC2469_LOCUS27235</name>
</gene>
<accession>A0A813AAT3</accession>
<feature type="non-terminal residue" evidence="2">
    <location>
        <position position="144"/>
    </location>
</feature>
<evidence type="ECO:0000256" key="1">
    <source>
        <dbReference type="SAM" id="MobiDB-lite"/>
    </source>
</evidence>
<keyword evidence="3" id="KW-1185">Reference proteome</keyword>
<reference evidence="2" key="1">
    <citation type="submission" date="2021-02" db="EMBL/GenBank/DDBJ databases">
        <authorList>
            <person name="Dougan E. K."/>
            <person name="Rhodes N."/>
            <person name="Thang M."/>
            <person name="Chan C."/>
        </authorList>
    </citation>
    <scope>NUCLEOTIDE SEQUENCE</scope>
</reference>
<protein>
    <submittedName>
        <fullName evidence="2">Ift122 protein</fullName>
    </submittedName>
</protein>
<dbReference type="Proteomes" id="UP000601435">
    <property type="component" value="Unassembled WGS sequence"/>
</dbReference>